<evidence type="ECO:0000313" key="3">
    <source>
        <dbReference type="Proteomes" id="UP000800096"/>
    </source>
</evidence>
<proteinExistence type="predicted"/>
<feature type="region of interest" description="Disordered" evidence="1">
    <location>
        <begin position="231"/>
        <end position="264"/>
    </location>
</feature>
<name>A0A6A5QUA7_AMPQU</name>
<feature type="compositionally biased region" description="Polar residues" evidence="1">
    <location>
        <begin position="231"/>
        <end position="247"/>
    </location>
</feature>
<protein>
    <submittedName>
        <fullName evidence="2">Uncharacterized protein</fullName>
    </submittedName>
</protein>
<feature type="compositionally biased region" description="Basic and acidic residues" evidence="1">
    <location>
        <begin position="248"/>
        <end position="263"/>
    </location>
</feature>
<evidence type="ECO:0000313" key="2">
    <source>
        <dbReference type="EMBL" id="KAF1918979.1"/>
    </source>
</evidence>
<evidence type="ECO:0000256" key="1">
    <source>
        <dbReference type="SAM" id="MobiDB-lite"/>
    </source>
</evidence>
<dbReference type="Proteomes" id="UP000800096">
    <property type="component" value="Unassembled WGS sequence"/>
</dbReference>
<dbReference type="EMBL" id="ML979133">
    <property type="protein sequence ID" value="KAF1918979.1"/>
    <property type="molecule type" value="Genomic_DNA"/>
</dbReference>
<keyword evidence="3" id="KW-1185">Reference proteome</keyword>
<feature type="region of interest" description="Disordered" evidence="1">
    <location>
        <begin position="192"/>
        <end position="212"/>
    </location>
</feature>
<organism evidence="2 3">
    <name type="scientific">Ampelomyces quisqualis</name>
    <name type="common">Powdery mildew agent</name>
    <dbReference type="NCBI Taxonomy" id="50730"/>
    <lineage>
        <taxon>Eukaryota</taxon>
        <taxon>Fungi</taxon>
        <taxon>Dikarya</taxon>
        <taxon>Ascomycota</taxon>
        <taxon>Pezizomycotina</taxon>
        <taxon>Dothideomycetes</taxon>
        <taxon>Pleosporomycetidae</taxon>
        <taxon>Pleosporales</taxon>
        <taxon>Pleosporineae</taxon>
        <taxon>Phaeosphaeriaceae</taxon>
        <taxon>Ampelomyces</taxon>
    </lineage>
</organism>
<sequence>MHHDVEPDDSLTASTGENSTASVCLRGSALKPAYARCSFFRARLRACLFVSLVSVSSFCAVISNPPNTRAGLASSDGTGHAVDPYMITRCRKYHVHRRHVRIRRSIQRVHCKARSLLLVLYKASTVRSQESLILIRCRLSVAQKYRHSINSNPEVLTCSGGYVEMAIKCSLLSPEPSRPSLWRGESMCLPPPTSLEVGQGHPGNSDSRSYPLDIDISTPSLSRTCQQLPIFNTRQSGPSGSNASDTLSHIHTDGTKHHGERQPHPNIHAHLRALRNISA</sequence>
<gene>
    <name evidence="2" type="ORF">BDU57DRAFT_125583</name>
</gene>
<reference evidence="2" key="1">
    <citation type="journal article" date="2020" name="Stud. Mycol.">
        <title>101 Dothideomycetes genomes: a test case for predicting lifestyles and emergence of pathogens.</title>
        <authorList>
            <person name="Haridas S."/>
            <person name="Albert R."/>
            <person name="Binder M."/>
            <person name="Bloem J."/>
            <person name="Labutti K."/>
            <person name="Salamov A."/>
            <person name="Andreopoulos B."/>
            <person name="Baker S."/>
            <person name="Barry K."/>
            <person name="Bills G."/>
            <person name="Bluhm B."/>
            <person name="Cannon C."/>
            <person name="Castanera R."/>
            <person name="Culley D."/>
            <person name="Daum C."/>
            <person name="Ezra D."/>
            <person name="Gonzalez J."/>
            <person name="Henrissat B."/>
            <person name="Kuo A."/>
            <person name="Liang C."/>
            <person name="Lipzen A."/>
            <person name="Lutzoni F."/>
            <person name="Magnuson J."/>
            <person name="Mondo S."/>
            <person name="Nolan M."/>
            <person name="Ohm R."/>
            <person name="Pangilinan J."/>
            <person name="Park H.-J."/>
            <person name="Ramirez L."/>
            <person name="Alfaro M."/>
            <person name="Sun H."/>
            <person name="Tritt A."/>
            <person name="Yoshinaga Y."/>
            <person name="Zwiers L.-H."/>
            <person name="Turgeon B."/>
            <person name="Goodwin S."/>
            <person name="Spatafora J."/>
            <person name="Crous P."/>
            <person name="Grigoriev I."/>
        </authorList>
    </citation>
    <scope>NUCLEOTIDE SEQUENCE</scope>
    <source>
        <strain evidence="2">HMLAC05119</strain>
    </source>
</reference>
<dbReference type="AlphaFoldDB" id="A0A6A5QUA7"/>
<accession>A0A6A5QUA7</accession>